<evidence type="ECO:0000313" key="1">
    <source>
        <dbReference type="EMBL" id="KAB2814692.1"/>
    </source>
</evidence>
<reference evidence="1 2" key="1">
    <citation type="submission" date="2019-09" db="EMBL/GenBank/DDBJ databases">
        <title>Genomes of family Cryomorphaceae.</title>
        <authorList>
            <person name="Bowman J.P."/>
        </authorList>
    </citation>
    <scope>NUCLEOTIDE SEQUENCE [LARGE SCALE GENOMIC DNA]</scope>
    <source>
        <strain evidence="1 2">LMG 25704</strain>
    </source>
</reference>
<dbReference type="InterPro" id="IPR005901">
    <property type="entry name" value="GLPGLI"/>
</dbReference>
<protein>
    <submittedName>
        <fullName evidence="1">GLPGLI family protein</fullName>
    </submittedName>
</protein>
<dbReference type="Pfam" id="PF09697">
    <property type="entry name" value="Porph_ging"/>
    <property type="match status" value="1"/>
</dbReference>
<dbReference type="NCBIfam" id="TIGR01200">
    <property type="entry name" value="GLPGLI"/>
    <property type="match status" value="1"/>
</dbReference>
<evidence type="ECO:0000313" key="2">
    <source>
        <dbReference type="Proteomes" id="UP000468650"/>
    </source>
</evidence>
<sequence length="267" mass="31133">MRRVAFFVNGMINVFDFRSHEDNFVANETRLMKTASLWLIALIGPISAFAQDSLTTGHIVYEEITDISDSRWVQNRPDMPTEIKSKWDVYFNPQNAHCSFHPEEEEDDFSTGGVQFRRMRWEPKDVYFLDFLNRRYQHYTDFMSKEFQVLDTLSMEGWKFTGKQGIVLGFPCMEVKKTEHDTVDIIAWFTPRLPVSAGPKEYVGFPGAVLYVNIDDGKTTISAVNVQMGKVPEEELEVPDDGEEVTRDEYKAIVEEKTREMRRRWGR</sequence>
<organism evidence="1 2">
    <name type="scientific">Phaeocystidibacter luteus</name>
    <dbReference type="NCBI Taxonomy" id="911197"/>
    <lineage>
        <taxon>Bacteria</taxon>
        <taxon>Pseudomonadati</taxon>
        <taxon>Bacteroidota</taxon>
        <taxon>Flavobacteriia</taxon>
        <taxon>Flavobacteriales</taxon>
        <taxon>Phaeocystidibacteraceae</taxon>
        <taxon>Phaeocystidibacter</taxon>
    </lineage>
</organism>
<dbReference type="Proteomes" id="UP000468650">
    <property type="component" value="Unassembled WGS sequence"/>
</dbReference>
<name>A0A6N6RMC1_9FLAO</name>
<gene>
    <name evidence="1" type="ORF">F8C67_02815</name>
</gene>
<dbReference type="AlphaFoldDB" id="A0A6N6RMC1"/>
<dbReference type="OrthoDB" id="1068986at2"/>
<keyword evidence="2" id="KW-1185">Reference proteome</keyword>
<dbReference type="EMBL" id="WBVO01000001">
    <property type="protein sequence ID" value="KAB2814692.1"/>
    <property type="molecule type" value="Genomic_DNA"/>
</dbReference>
<comment type="caution">
    <text evidence="1">The sequence shown here is derived from an EMBL/GenBank/DDBJ whole genome shotgun (WGS) entry which is preliminary data.</text>
</comment>
<proteinExistence type="predicted"/>
<accession>A0A6N6RMC1</accession>